<keyword evidence="3" id="KW-1185">Reference proteome</keyword>
<dbReference type="RefSeq" id="WP_200174216.1">
    <property type="nucleotide sequence ID" value="NZ_BAABKQ010000001.1"/>
</dbReference>
<feature type="compositionally biased region" description="Low complexity" evidence="1">
    <location>
        <begin position="25"/>
        <end position="37"/>
    </location>
</feature>
<evidence type="ECO:0000256" key="1">
    <source>
        <dbReference type="SAM" id="MobiDB-lite"/>
    </source>
</evidence>
<name>A0ABP9CHD6_9ACTN</name>
<evidence type="ECO:0000313" key="3">
    <source>
        <dbReference type="Proteomes" id="UP001500839"/>
    </source>
</evidence>
<organism evidence="2 3">
    <name type="scientific">Tomitella cavernea</name>
    <dbReference type="NCBI Taxonomy" id="1387982"/>
    <lineage>
        <taxon>Bacteria</taxon>
        <taxon>Bacillati</taxon>
        <taxon>Actinomycetota</taxon>
        <taxon>Actinomycetes</taxon>
        <taxon>Mycobacteriales</taxon>
        <taxon>Tomitella</taxon>
    </lineage>
</organism>
<comment type="caution">
    <text evidence="2">The sequence shown here is derived from an EMBL/GenBank/DDBJ whole genome shotgun (WGS) entry which is preliminary data.</text>
</comment>
<protein>
    <submittedName>
        <fullName evidence="2">Uncharacterized protein</fullName>
    </submittedName>
</protein>
<feature type="compositionally biased region" description="Basic and acidic residues" evidence="1">
    <location>
        <begin position="59"/>
        <end position="77"/>
    </location>
</feature>
<proteinExistence type="predicted"/>
<accession>A0ABP9CHD6</accession>
<evidence type="ECO:0000313" key="2">
    <source>
        <dbReference type="EMBL" id="GAA4810938.1"/>
    </source>
</evidence>
<feature type="region of interest" description="Disordered" evidence="1">
    <location>
        <begin position="1"/>
        <end position="37"/>
    </location>
</feature>
<gene>
    <name evidence="2" type="ORF">GCM10023353_14200</name>
</gene>
<sequence>MSTSSDPAGRAAAPPPLHDDPTPDEAPAAAADRARRCAAQRARIDRIFGDNLPEAGGDELARNSVRERGGDGAEEWLRSNVPPHHG</sequence>
<reference evidence="3" key="1">
    <citation type="journal article" date="2019" name="Int. J. Syst. Evol. Microbiol.">
        <title>The Global Catalogue of Microorganisms (GCM) 10K type strain sequencing project: providing services to taxonomists for standard genome sequencing and annotation.</title>
        <authorList>
            <consortium name="The Broad Institute Genomics Platform"/>
            <consortium name="The Broad Institute Genome Sequencing Center for Infectious Disease"/>
            <person name="Wu L."/>
            <person name="Ma J."/>
        </authorList>
    </citation>
    <scope>NUCLEOTIDE SEQUENCE [LARGE SCALE GENOMIC DNA]</scope>
    <source>
        <strain evidence="3">JCM 18542</strain>
    </source>
</reference>
<feature type="region of interest" description="Disordered" evidence="1">
    <location>
        <begin position="49"/>
        <end position="86"/>
    </location>
</feature>
<dbReference type="EMBL" id="BAABKQ010000001">
    <property type="protein sequence ID" value="GAA4810938.1"/>
    <property type="molecule type" value="Genomic_DNA"/>
</dbReference>
<dbReference type="Proteomes" id="UP001500839">
    <property type="component" value="Unassembled WGS sequence"/>
</dbReference>